<dbReference type="PATRIC" id="fig|685782.3.peg.466"/>
<organism evidence="2">
    <name type="scientific">Bartonella rochalimae ATCC BAA-1498</name>
    <dbReference type="NCBI Taxonomy" id="685782"/>
    <lineage>
        <taxon>Bacteria</taxon>
        <taxon>Pseudomonadati</taxon>
        <taxon>Pseudomonadota</taxon>
        <taxon>Alphaproteobacteria</taxon>
        <taxon>Hyphomicrobiales</taxon>
        <taxon>Bartonellaceae</taxon>
        <taxon>Bartonella</taxon>
    </lineage>
</organism>
<keyword evidence="1" id="KW-0472">Membrane</keyword>
<feature type="transmembrane region" description="Helical" evidence="1">
    <location>
        <begin position="6"/>
        <end position="24"/>
    </location>
</feature>
<name>E6YMF3_9HYPH</name>
<dbReference type="EMBL" id="AHPK01000002">
    <property type="protein sequence ID" value="KEC57028.1"/>
    <property type="molecule type" value="Genomic_DNA"/>
</dbReference>
<evidence type="ECO:0000313" key="3">
    <source>
        <dbReference type="EMBL" id="KEC57028.1"/>
    </source>
</evidence>
<dbReference type="EMBL" id="FN645459">
    <property type="protein sequence ID" value="CBI78055.1"/>
    <property type="molecule type" value="Genomic_DNA"/>
</dbReference>
<keyword evidence="1" id="KW-0812">Transmembrane</keyword>
<keyword evidence="4" id="KW-1185">Reference proteome</keyword>
<sequence length="39" mass="4458">MLEWANLLTGLVSFVTSLAVGIILRNKDRKEAEKIRQED</sequence>
<gene>
    <name evidence="2" type="ORF">BARRO_50404</name>
    <name evidence="3" type="ORF">O99_00450</name>
</gene>
<evidence type="ECO:0000313" key="4">
    <source>
        <dbReference type="Proteomes" id="UP000027336"/>
    </source>
</evidence>
<evidence type="ECO:0000313" key="2">
    <source>
        <dbReference type="EMBL" id="CBI78055.1"/>
    </source>
</evidence>
<dbReference type="AlphaFoldDB" id="E6YMF3"/>
<dbReference type="Proteomes" id="UP000027336">
    <property type="component" value="Unassembled WGS sequence"/>
</dbReference>
<keyword evidence="1" id="KW-1133">Transmembrane helix</keyword>
<accession>E6YMF3</accession>
<dbReference type="HOGENOM" id="CLU_3305359_0_0_5"/>
<dbReference type="eggNOG" id="ENOG50313V1">
    <property type="taxonomic scope" value="Bacteria"/>
</dbReference>
<evidence type="ECO:0000256" key="1">
    <source>
        <dbReference type="SAM" id="Phobius"/>
    </source>
</evidence>
<proteinExistence type="predicted"/>
<reference evidence="3 4" key="2">
    <citation type="submission" date="2012-04" db="EMBL/GenBank/DDBJ databases">
        <title>The Genome Sequence of Bartonella rochalimae BMGH.</title>
        <authorList>
            <consortium name="The Broad Institute Genome Sequencing Platform"/>
            <consortium name="The Broad Institute Genome Sequencing Center for Infectious Disease"/>
            <person name="Feldgarden M."/>
            <person name="Kirby J."/>
            <person name="Kosoy M."/>
            <person name="Birtles R."/>
            <person name="Probert W.S."/>
            <person name="Chiaraviglio L."/>
            <person name="Walker B."/>
            <person name="Young S.K."/>
            <person name="Zeng Q."/>
            <person name="Gargeya S."/>
            <person name="Fitzgerald M."/>
            <person name="Haas B."/>
            <person name="Abouelleil A."/>
            <person name="Alvarado L."/>
            <person name="Arachchi H.M."/>
            <person name="Berlin A.M."/>
            <person name="Chapman S.B."/>
            <person name="Goldberg J."/>
            <person name="Griggs A."/>
            <person name="Gujja S."/>
            <person name="Hansen M."/>
            <person name="Howarth C."/>
            <person name="Imamovic A."/>
            <person name="Larimer J."/>
            <person name="McCowen C."/>
            <person name="Montmayeur A."/>
            <person name="Murphy C."/>
            <person name="Neiman D."/>
            <person name="Pearson M."/>
            <person name="Priest M."/>
            <person name="Roberts A."/>
            <person name="Saif S."/>
            <person name="Shea T."/>
            <person name="Sisk P."/>
            <person name="Sykes S."/>
            <person name="Wortman J."/>
            <person name="Nusbaum C."/>
            <person name="Birren B."/>
        </authorList>
    </citation>
    <scope>NUCLEOTIDE SEQUENCE [LARGE SCALE GENOMIC DNA]</scope>
    <source>
        <strain evidence="3 4">ATCC BAA-1498</strain>
    </source>
</reference>
<protein>
    <submittedName>
        <fullName evidence="2">Uncharacterized protein</fullName>
    </submittedName>
</protein>
<reference evidence="2" key="1">
    <citation type="journal article" date="2011" name="PLoS Genet.">
        <title>Parallel evolution of a type IV secretion system in radiating lineages of the host-restricted bacterial pathogen Bartonella.</title>
        <authorList>
            <person name="Engel P."/>
            <person name="Salzburger W."/>
            <person name="Liesch M."/>
            <person name="Chang C.C."/>
            <person name="Maruyama S."/>
            <person name="Lanz C."/>
            <person name="Calteau A."/>
            <person name="Lajus A."/>
            <person name="Medigue C."/>
            <person name="Schuster S.C."/>
            <person name="Dehio C."/>
        </authorList>
    </citation>
    <scope>NUCLEOTIDE SEQUENCE</scope>
    <source>
        <strain evidence="2">ATCC BAA-1498</strain>
    </source>
</reference>